<evidence type="ECO:0000313" key="3">
    <source>
        <dbReference type="Proteomes" id="UP000051497"/>
    </source>
</evidence>
<gene>
    <name evidence="2" type="ORF">HT99x_006435</name>
    <name evidence="1" type="ORF">HT99x_01827</name>
</gene>
<reference evidence="2" key="2">
    <citation type="journal article" date="2016" name="Genome Announc.">
        <title>Draft Genome Sequences of Two Novel Amoeba-Resistant Intranuclear Bacteria, 'Candidatus Berkiella cookevillensis' and 'Candidatus Berkiella aquae'.</title>
        <authorList>
            <person name="Mehari Y.T."/>
            <person name="Arivett B.A."/>
            <person name="Farone A.L."/>
            <person name="Gunderson J.H."/>
            <person name="Farone M.B."/>
        </authorList>
    </citation>
    <scope>NUCLEOTIDE SEQUENCE</scope>
    <source>
        <strain evidence="2">HT99</strain>
    </source>
</reference>
<organism evidence="1">
    <name type="scientific">Candidatus Berkiella aquae</name>
    <dbReference type="NCBI Taxonomy" id="295108"/>
    <lineage>
        <taxon>Bacteria</taxon>
        <taxon>Pseudomonadati</taxon>
        <taxon>Pseudomonadota</taxon>
        <taxon>Gammaproteobacteria</taxon>
        <taxon>Candidatus Berkiellales</taxon>
        <taxon>Candidatus Berkiellaceae</taxon>
        <taxon>Candidatus Berkiella</taxon>
    </lineage>
</organism>
<dbReference type="AlphaFoldDB" id="A0A0Q9YX29"/>
<protein>
    <submittedName>
        <fullName evidence="1">Uncharacterized protein</fullName>
    </submittedName>
</protein>
<comment type="caution">
    <text evidence="1">The sequence shown here is derived from an EMBL/GenBank/DDBJ whole genome shotgun (WGS) entry which is preliminary data.</text>
</comment>
<dbReference type="Proteomes" id="UP000051497">
    <property type="component" value="Unassembled WGS sequence"/>
</dbReference>
<proteinExistence type="predicted"/>
<evidence type="ECO:0000313" key="1">
    <source>
        <dbReference type="EMBL" id="KRG21271.1"/>
    </source>
</evidence>
<dbReference type="EMBL" id="LKAJ02000001">
    <property type="protein sequence ID" value="MCS5711062.1"/>
    <property type="molecule type" value="Genomic_DNA"/>
</dbReference>
<keyword evidence="3" id="KW-1185">Reference proteome</keyword>
<accession>A0A0Q9YX29</accession>
<dbReference type="STRING" id="295108.HT99x_01827"/>
<reference evidence="2" key="3">
    <citation type="submission" date="2021-06" db="EMBL/GenBank/DDBJ databases">
        <title>Genomic Description and Analysis of Intracellular Bacteria, Candidatus Berkiella cookevillensis and Candidatus Berkiella aquae.</title>
        <authorList>
            <person name="Kidane D.T."/>
            <person name="Mehari Y.T."/>
            <person name="Rice F.C."/>
            <person name="Arivett B.A."/>
            <person name="Farone A.L."/>
            <person name="Berk S.G."/>
            <person name="Farone M.B."/>
        </authorList>
    </citation>
    <scope>NUCLEOTIDE SEQUENCE</scope>
    <source>
        <strain evidence="2">HT99</strain>
    </source>
</reference>
<dbReference type="OrthoDB" id="5295974at2"/>
<dbReference type="RefSeq" id="WP_075066439.1">
    <property type="nucleotide sequence ID" value="NZ_LKAJ02000001.1"/>
</dbReference>
<evidence type="ECO:0000313" key="2">
    <source>
        <dbReference type="EMBL" id="MCS5711062.1"/>
    </source>
</evidence>
<sequence>MNKSVTLYLPNLQMTDFAANEGPLALILSKANKIDRESVAHPYQNFFQGLDGAVPAAALLADYLGESRTASYCLASPIECHVDQKTAYFVQRVTQLSEADENTLLEKLNHFLAEDGIALRRADKGIWLFALTHHTDVHFHDPATLVGKSLASYLPTGKDAVYWHRLLTECQMLLVEYGLSVWFWGNANPTKLKTDYDALYTDDLILKALAKSVGIIAKPLPTAWEPMLLQNTNELFIEPPHDLMAPLLSALRQGKIKSLKLITEQKEYMLKRRHLYYFWRSKRISNDSTTVSKN</sequence>
<name>A0A0Q9YX29_9GAMM</name>
<reference evidence="1" key="1">
    <citation type="submission" date="2015-09" db="EMBL/GenBank/DDBJ databases">
        <title>Draft Genome Sequences of Two Novel Amoeba-resistant Intranuclear Bacteria, Candidatus Berkiella cookevillensis and Candidatus Berkiella aquae.</title>
        <authorList>
            <person name="Mehari Y.T."/>
            <person name="Arivett B.A."/>
            <person name="Farone A.L."/>
            <person name="Gunderson J.H."/>
            <person name="Farone M.B."/>
        </authorList>
    </citation>
    <scope>NUCLEOTIDE SEQUENCE [LARGE SCALE GENOMIC DNA]</scope>
    <source>
        <strain evidence="1">HT99</strain>
    </source>
</reference>
<dbReference type="EMBL" id="LKAJ01000006">
    <property type="protein sequence ID" value="KRG21271.1"/>
    <property type="molecule type" value="Genomic_DNA"/>
</dbReference>